<dbReference type="GO" id="GO:0016301">
    <property type="term" value="F:kinase activity"/>
    <property type="evidence" value="ECO:0007669"/>
    <property type="project" value="UniProtKB-KW"/>
</dbReference>
<organism evidence="2 3">
    <name type="scientific">Candidatus Nephthysia bennettiae</name>
    <dbReference type="NCBI Taxonomy" id="3127016"/>
    <lineage>
        <taxon>Bacteria</taxon>
        <taxon>Bacillati</taxon>
        <taxon>Candidatus Dormiibacterota</taxon>
        <taxon>Candidatus Dormibacteria</taxon>
        <taxon>Candidatus Dormibacterales</taxon>
        <taxon>Candidatus Dormibacteraceae</taxon>
        <taxon>Candidatus Nephthysia</taxon>
    </lineage>
</organism>
<dbReference type="InterPro" id="IPR047718">
    <property type="entry name" value="RsbA-like_anti_sig"/>
</dbReference>
<feature type="domain" description="MEDS" evidence="1">
    <location>
        <begin position="9"/>
        <end position="153"/>
    </location>
</feature>
<sequence>MRPSRGFQHQALLYSGESGFVAGTIDFIRSGIAAGEPVLVAVAAPKIDLLRRRLADKADRVQWTNMTGIGANPARIIPLWSQFLERHGGRGPLRGIGEPIWRERAAAELIESQHHEALLNLAFATGAELTLLCPYNIAALAPQVIDEARRSHPVLVSRSGQRPSADYRGLEAAAATVTRPLPQAPAAAPEIVLDGLAPLMLRGFILDVAYRVGLGESQREDLLLAVIAVAHGLADRHSTLRIWEVDGAVVCEIRSQSPIYDPLAGREWPPSDRKSHRGLWVANQLCNLVQLRRFDSDTVVRLHMAA</sequence>
<proteinExistence type="predicted"/>
<dbReference type="NCBIfam" id="NF041045">
    <property type="entry name" value="RsbA_anti_sig"/>
    <property type="match status" value="1"/>
</dbReference>
<dbReference type="Proteomes" id="UP000612893">
    <property type="component" value="Unassembled WGS sequence"/>
</dbReference>
<keyword evidence="2" id="KW-0418">Kinase</keyword>
<dbReference type="AlphaFoldDB" id="A0A934K6Z5"/>
<evidence type="ECO:0000313" key="3">
    <source>
        <dbReference type="Proteomes" id="UP000612893"/>
    </source>
</evidence>
<evidence type="ECO:0000259" key="1">
    <source>
        <dbReference type="Pfam" id="PF14417"/>
    </source>
</evidence>
<gene>
    <name evidence="2" type="ORF">JF922_05815</name>
</gene>
<keyword evidence="3" id="KW-1185">Reference proteome</keyword>
<dbReference type="Pfam" id="PF14417">
    <property type="entry name" value="MEDS"/>
    <property type="match status" value="1"/>
</dbReference>
<keyword evidence="2" id="KW-0808">Transferase</keyword>
<reference evidence="2" key="1">
    <citation type="submission" date="2020-10" db="EMBL/GenBank/DDBJ databases">
        <title>Ca. Dormibacterota MAGs.</title>
        <authorList>
            <person name="Montgomery K."/>
        </authorList>
    </citation>
    <scope>NUCLEOTIDE SEQUENCE [LARGE SCALE GENOMIC DNA]</scope>
    <source>
        <strain evidence="2">SC8812_S17_10</strain>
    </source>
</reference>
<dbReference type="InterPro" id="IPR036890">
    <property type="entry name" value="HATPase_C_sf"/>
</dbReference>
<comment type="caution">
    <text evidence="2">The sequence shown here is derived from an EMBL/GenBank/DDBJ whole genome shotgun (WGS) entry which is preliminary data.</text>
</comment>
<dbReference type="EMBL" id="JAEKNR010000068">
    <property type="protein sequence ID" value="MBJ7597586.1"/>
    <property type="molecule type" value="Genomic_DNA"/>
</dbReference>
<evidence type="ECO:0000313" key="2">
    <source>
        <dbReference type="EMBL" id="MBJ7597586.1"/>
    </source>
</evidence>
<accession>A0A934K6Z5</accession>
<protein>
    <submittedName>
        <fullName evidence="2">Sensor histidine kinase</fullName>
    </submittedName>
</protein>
<dbReference type="InterPro" id="IPR025847">
    <property type="entry name" value="MEDS_domain"/>
</dbReference>
<name>A0A934K6Z5_9BACT</name>
<dbReference type="Gene3D" id="3.30.565.10">
    <property type="entry name" value="Histidine kinase-like ATPase, C-terminal domain"/>
    <property type="match status" value="1"/>
</dbReference>